<keyword evidence="3" id="KW-1185">Reference proteome</keyword>
<dbReference type="AlphaFoldDB" id="A0AAE0BSJ8"/>
<proteinExistence type="predicted"/>
<reference evidence="2 3" key="1">
    <citation type="journal article" date="2015" name="Genome Biol. Evol.">
        <title>Comparative Genomics of a Bacterivorous Green Alga Reveals Evolutionary Causalities and Consequences of Phago-Mixotrophic Mode of Nutrition.</title>
        <authorList>
            <person name="Burns J.A."/>
            <person name="Paasch A."/>
            <person name="Narechania A."/>
            <person name="Kim E."/>
        </authorList>
    </citation>
    <scope>NUCLEOTIDE SEQUENCE [LARGE SCALE GENOMIC DNA]</scope>
    <source>
        <strain evidence="2 3">PLY_AMNH</strain>
    </source>
</reference>
<feature type="compositionally biased region" description="Pro residues" evidence="1">
    <location>
        <begin position="113"/>
        <end position="139"/>
    </location>
</feature>
<protein>
    <submittedName>
        <fullName evidence="2">Uncharacterized protein</fullName>
    </submittedName>
</protein>
<evidence type="ECO:0000313" key="3">
    <source>
        <dbReference type="Proteomes" id="UP001190700"/>
    </source>
</evidence>
<sequence length="301" mass="31946">MDAKQHGCTPHLGARGRYSYLNRCNPKKGYSPVSHLHGKRELCDPAEPELAVRVSQLRTVQCWRLHHLGVEAGRGAICYAHAYVFTSPAALSATVAPASASWLATSTSPLPPFSFSPPPPSPPLPPSPPPSPPSPPPPEGAFSVDFDGVDDYLLLPEVSNIQSVSLWFIKSSTQPQATHYLIDARTGASDGYLSNNNLGEDWMAIYMDGQELFSTVPPPPPSPPPPPLPHPFRNLLPTSATPASYLPTSTPTTPGPPPAPPTSSPYSSSSPGLTLSTAPHVSTLTATLLTFIPPAFASSRR</sequence>
<accession>A0AAE0BSJ8</accession>
<feature type="compositionally biased region" description="Pro residues" evidence="1">
    <location>
        <begin position="253"/>
        <end position="263"/>
    </location>
</feature>
<evidence type="ECO:0000256" key="1">
    <source>
        <dbReference type="SAM" id="MobiDB-lite"/>
    </source>
</evidence>
<feature type="compositionally biased region" description="Pro residues" evidence="1">
    <location>
        <begin position="216"/>
        <end position="230"/>
    </location>
</feature>
<comment type="caution">
    <text evidence="2">The sequence shown here is derived from an EMBL/GenBank/DDBJ whole genome shotgun (WGS) entry which is preliminary data.</text>
</comment>
<name>A0AAE0BSJ8_9CHLO</name>
<organism evidence="2 3">
    <name type="scientific">Cymbomonas tetramitiformis</name>
    <dbReference type="NCBI Taxonomy" id="36881"/>
    <lineage>
        <taxon>Eukaryota</taxon>
        <taxon>Viridiplantae</taxon>
        <taxon>Chlorophyta</taxon>
        <taxon>Pyramimonadophyceae</taxon>
        <taxon>Pyramimonadales</taxon>
        <taxon>Pyramimonadaceae</taxon>
        <taxon>Cymbomonas</taxon>
    </lineage>
</organism>
<gene>
    <name evidence="2" type="ORF">CYMTET_48355</name>
</gene>
<feature type="region of interest" description="Disordered" evidence="1">
    <location>
        <begin position="213"/>
        <end position="277"/>
    </location>
</feature>
<feature type="region of interest" description="Disordered" evidence="1">
    <location>
        <begin position="113"/>
        <end position="142"/>
    </location>
</feature>
<dbReference type="EMBL" id="LGRX02033281">
    <property type="protein sequence ID" value="KAK3241922.1"/>
    <property type="molecule type" value="Genomic_DNA"/>
</dbReference>
<feature type="compositionally biased region" description="Low complexity" evidence="1">
    <location>
        <begin position="264"/>
        <end position="277"/>
    </location>
</feature>
<evidence type="ECO:0000313" key="2">
    <source>
        <dbReference type="EMBL" id="KAK3241922.1"/>
    </source>
</evidence>
<feature type="compositionally biased region" description="Low complexity" evidence="1">
    <location>
        <begin position="237"/>
        <end position="252"/>
    </location>
</feature>
<dbReference type="Proteomes" id="UP001190700">
    <property type="component" value="Unassembled WGS sequence"/>
</dbReference>